<dbReference type="KEGG" id="vg:80518799"/>
<dbReference type="Gene3D" id="1.25.40.20">
    <property type="entry name" value="Ankyrin repeat-containing domain"/>
    <property type="match status" value="1"/>
</dbReference>
<dbReference type="RefSeq" id="YP_010782035.1">
    <property type="nucleotide sequence ID" value="NC_075039.1"/>
</dbReference>
<dbReference type="SMART" id="SM00248">
    <property type="entry name" value="ANK"/>
    <property type="match status" value="5"/>
</dbReference>
<dbReference type="InterPro" id="IPR002110">
    <property type="entry name" value="Ankyrin_rpt"/>
</dbReference>
<organism evidence="3">
    <name type="scientific">Tupanvirus soda lake</name>
    <dbReference type="NCBI Taxonomy" id="2126985"/>
    <lineage>
        <taxon>Viruses</taxon>
        <taxon>Varidnaviria</taxon>
        <taxon>Bamfordvirae</taxon>
        <taxon>Nucleocytoviricota</taxon>
        <taxon>Megaviricetes</taxon>
        <taxon>Imitervirales</taxon>
        <taxon>Mimiviridae</taxon>
        <taxon>Megamimivirinae</taxon>
        <taxon>Tupanvirus</taxon>
        <taxon>Tupanvirus salinum</taxon>
    </lineage>
</organism>
<reference evidence="3" key="2">
    <citation type="journal article" date="2018" name="Nat. Commun.">
        <title>Tailed giant Tupanvirus possesses the most complete translational apparatus of the known virosphere.</title>
        <authorList>
            <person name="Abrahao J."/>
            <person name="Silva L."/>
            <person name="Silva L.S."/>
            <person name="Khalil J.Y.B."/>
            <person name="Rodrigues R."/>
            <person name="Arantes T."/>
            <person name="Assis F."/>
            <person name="Boratto P."/>
            <person name="Andrade M."/>
            <person name="Kroon E.G."/>
            <person name="Ribeiro B."/>
            <person name="Bergier I."/>
            <person name="Seligmann H."/>
            <person name="Ghigo E."/>
            <person name="Colson P."/>
            <person name="Levasseur A."/>
            <person name="Kroemer G."/>
            <person name="Raoult D."/>
            <person name="La Scola B."/>
        </authorList>
    </citation>
    <scope>NUCLEOTIDE SEQUENCE [LARGE SCALE GENOMIC DNA]</scope>
    <source>
        <strain evidence="3">Soda lake</strain>
    </source>
</reference>
<dbReference type="PROSITE" id="PS50088">
    <property type="entry name" value="ANK_REPEAT"/>
    <property type="match status" value="1"/>
</dbReference>
<keyword evidence="1" id="KW-0677">Repeat</keyword>
<evidence type="ECO:0000256" key="2">
    <source>
        <dbReference type="ARBA" id="ARBA00023043"/>
    </source>
</evidence>
<evidence type="ECO:0000256" key="1">
    <source>
        <dbReference type="ARBA" id="ARBA00022737"/>
    </source>
</evidence>
<keyword evidence="2" id="KW-0040">ANK repeat</keyword>
<evidence type="ECO:0000313" key="3">
    <source>
        <dbReference type="EMBL" id="QKU35372.1"/>
    </source>
</evidence>
<dbReference type="InterPro" id="IPR036770">
    <property type="entry name" value="Ankyrin_rpt-contain_sf"/>
</dbReference>
<proteinExistence type="predicted"/>
<name>A0A6N1NZP3_9VIRU</name>
<dbReference type="InterPro" id="IPR051165">
    <property type="entry name" value="Multifunctional_ANK_Repeat"/>
</dbReference>
<dbReference type="PANTHER" id="PTHR24123:SF142">
    <property type="entry name" value="ANKYRIN"/>
    <property type="match status" value="1"/>
</dbReference>
<dbReference type="PANTHER" id="PTHR24123">
    <property type="entry name" value="ANKYRIN REPEAT-CONTAINING"/>
    <property type="match status" value="1"/>
</dbReference>
<dbReference type="GeneID" id="80518799"/>
<dbReference type="Pfam" id="PF12796">
    <property type="entry name" value="Ank_2"/>
    <property type="match status" value="2"/>
</dbReference>
<dbReference type="EMBL" id="KY523104">
    <property type="protein sequence ID" value="QKU35372.1"/>
    <property type="molecule type" value="Genomic_DNA"/>
</dbReference>
<protein>
    <submittedName>
        <fullName evidence="3">Repeat protein</fullName>
    </submittedName>
</protein>
<accession>A0A6N1NZP3</accession>
<sequence length="254" mass="28698">MITQEYLSECIDKVKQYIDKKNKDKGLPLPFTHFLSENDKQVYELTKNAIIEGDYSQASLLLNILLDPDTKIIILNKLLIEICEIGDMNSFNFIIDQGADINYSNNMPFITACKYGNLNLVLAFIEIGIKPNSMPQALISAATNQQKEIILELIKVELDVNLNNSEALRICADQGLADMVDFLVQQGSNVHALNDRALILATNKGHTDTVRVLLYHGSNPNVWKDHCIKVAKEKNYHEILELLVNKKTVLEKEL</sequence>
<dbReference type="SUPFAM" id="SSF48403">
    <property type="entry name" value="Ankyrin repeat"/>
    <property type="match status" value="1"/>
</dbReference>
<reference evidence="3" key="1">
    <citation type="submission" date="2017-01" db="EMBL/GenBank/DDBJ databases">
        <authorList>
            <person name="Assis F.L."/>
            <person name="Abrahao J.S."/>
            <person name="Silva L."/>
            <person name="Khalil J.B."/>
            <person name="Rodrigues R."/>
            <person name="Silva L.S."/>
            <person name="Arantes T."/>
            <person name="Boratto P."/>
            <person name="Andrade M."/>
            <person name="Kroon E.G."/>
            <person name="Ribeiro B."/>
            <person name="Bergier I."/>
            <person name="Seligmann H."/>
            <person name="Ghigo E."/>
            <person name="Colson P."/>
            <person name="Levasseur A."/>
            <person name="Raoult D."/>
            <person name="Scola B.L."/>
        </authorList>
    </citation>
    <scope>NUCLEOTIDE SEQUENCE</scope>
    <source>
        <strain evidence="3">Soda lake</strain>
    </source>
</reference>